<accession>A0A2W5F3F3</accession>
<sequence>MEPPRFPGRFTWTLHVQPGDVFKLDGAMRRRLGQKAWERVHDQGWQLCQEMGYVTTQPETAH</sequence>
<protein>
    <submittedName>
        <fullName evidence="1">Uncharacterized protein</fullName>
    </submittedName>
</protein>
<proteinExistence type="predicted"/>
<organism evidence="1 2">
    <name type="scientific">Roseateles depolymerans</name>
    <dbReference type="NCBI Taxonomy" id="76731"/>
    <lineage>
        <taxon>Bacteria</taxon>
        <taxon>Pseudomonadati</taxon>
        <taxon>Pseudomonadota</taxon>
        <taxon>Betaproteobacteria</taxon>
        <taxon>Burkholderiales</taxon>
        <taxon>Sphaerotilaceae</taxon>
        <taxon>Roseateles</taxon>
    </lineage>
</organism>
<gene>
    <name evidence="1" type="ORF">DI603_23075</name>
</gene>
<dbReference type="EMBL" id="QFOD01000040">
    <property type="protein sequence ID" value="PZP26966.1"/>
    <property type="molecule type" value="Genomic_DNA"/>
</dbReference>
<reference evidence="1 2" key="1">
    <citation type="submission" date="2017-08" db="EMBL/GenBank/DDBJ databases">
        <title>Infants hospitalized years apart are colonized by the same room-sourced microbial strains.</title>
        <authorList>
            <person name="Brooks B."/>
            <person name="Olm M.R."/>
            <person name="Firek B.A."/>
            <person name="Baker R."/>
            <person name="Thomas B.C."/>
            <person name="Morowitz M.J."/>
            <person name="Banfield J.F."/>
        </authorList>
    </citation>
    <scope>NUCLEOTIDE SEQUENCE [LARGE SCALE GENOMIC DNA]</scope>
    <source>
        <strain evidence="1">S2_012_000_R2_81</strain>
    </source>
</reference>
<evidence type="ECO:0000313" key="2">
    <source>
        <dbReference type="Proteomes" id="UP000249633"/>
    </source>
</evidence>
<dbReference type="AlphaFoldDB" id="A0A2W5F3F3"/>
<evidence type="ECO:0000313" key="1">
    <source>
        <dbReference type="EMBL" id="PZP26966.1"/>
    </source>
</evidence>
<dbReference type="Proteomes" id="UP000249633">
    <property type="component" value="Unassembled WGS sequence"/>
</dbReference>
<name>A0A2W5F3F3_9BURK</name>
<comment type="caution">
    <text evidence="1">The sequence shown here is derived from an EMBL/GenBank/DDBJ whole genome shotgun (WGS) entry which is preliminary data.</text>
</comment>